<dbReference type="InterPro" id="IPR051678">
    <property type="entry name" value="AGP_Transferase"/>
</dbReference>
<evidence type="ECO:0000313" key="3">
    <source>
        <dbReference type="Proteomes" id="UP001501666"/>
    </source>
</evidence>
<dbReference type="PANTHER" id="PTHR21310">
    <property type="entry name" value="AMINOGLYCOSIDE PHOSPHOTRANSFERASE-RELATED-RELATED"/>
    <property type="match status" value="1"/>
</dbReference>
<accession>A0ABP6DXT2</accession>
<sequence length="251" mass="27342">MDVMQGWDSVATLVDGRWIDRRPRRPEVADLLIMETRVMPWLAPQLPLKVPVPRVVDIEPLVVRHEAVPGRPVTELTAVHGRQLGAFLQALHGADVAGAVEHGLRGAEAALQERRAFLGRFREVVVPMVTERAEAEALLDAVEALPADTVVHADLGPEHLLAVGGELTGVIDFSDAHVGDRAIDLSWLLYGTPPPFAEALAEAYAVTGEERGRALLWHRLGPWHEVLYGLDTDDPSTVASGLEGVRDRLTS</sequence>
<dbReference type="InterPro" id="IPR011009">
    <property type="entry name" value="Kinase-like_dom_sf"/>
</dbReference>
<dbReference type="Gene3D" id="3.30.200.20">
    <property type="entry name" value="Phosphorylase Kinase, domain 1"/>
    <property type="match status" value="1"/>
</dbReference>
<gene>
    <name evidence="2" type="ORF">GCM10010412_024730</name>
</gene>
<dbReference type="EMBL" id="BAAATE010000005">
    <property type="protein sequence ID" value="GAA2655419.1"/>
    <property type="molecule type" value="Genomic_DNA"/>
</dbReference>
<name>A0ABP6DXT2_9ACTN</name>
<keyword evidence="3" id="KW-1185">Reference proteome</keyword>
<dbReference type="PANTHER" id="PTHR21310:SF15">
    <property type="entry name" value="AMINOGLYCOSIDE PHOSPHOTRANSFERASE DOMAIN-CONTAINING PROTEIN"/>
    <property type="match status" value="1"/>
</dbReference>
<dbReference type="InterPro" id="IPR002575">
    <property type="entry name" value="Aminoglycoside_PTrfase"/>
</dbReference>
<evidence type="ECO:0000313" key="2">
    <source>
        <dbReference type="EMBL" id="GAA2655419.1"/>
    </source>
</evidence>
<dbReference type="Pfam" id="PF01636">
    <property type="entry name" value="APH"/>
    <property type="match status" value="1"/>
</dbReference>
<dbReference type="SUPFAM" id="SSF56112">
    <property type="entry name" value="Protein kinase-like (PK-like)"/>
    <property type="match status" value="1"/>
</dbReference>
<organism evidence="2 3">
    <name type="scientific">Nonomuraea recticatena</name>
    <dbReference type="NCBI Taxonomy" id="46178"/>
    <lineage>
        <taxon>Bacteria</taxon>
        <taxon>Bacillati</taxon>
        <taxon>Actinomycetota</taxon>
        <taxon>Actinomycetes</taxon>
        <taxon>Streptosporangiales</taxon>
        <taxon>Streptosporangiaceae</taxon>
        <taxon>Nonomuraea</taxon>
    </lineage>
</organism>
<protein>
    <submittedName>
        <fullName evidence="2">Aminoglycoside phosphotransferase family protein</fullName>
    </submittedName>
</protein>
<proteinExistence type="predicted"/>
<evidence type="ECO:0000259" key="1">
    <source>
        <dbReference type="Pfam" id="PF01636"/>
    </source>
</evidence>
<dbReference type="Gene3D" id="3.90.1200.10">
    <property type="match status" value="1"/>
</dbReference>
<dbReference type="Proteomes" id="UP001501666">
    <property type="component" value="Unassembled WGS sequence"/>
</dbReference>
<comment type="caution">
    <text evidence="2">The sequence shown here is derived from an EMBL/GenBank/DDBJ whole genome shotgun (WGS) entry which is preliminary data.</text>
</comment>
<reference evidence="3" key="1">
    <citation type="journal article" date="2019" name="Int. J. Syst. Evol. Microbiol.">
        <title>The Global Catalogue of Microorganisms (GCM) 10K type strain sequencing project: providing services to taxonomists for standard genome sequencing and annotation.</title>
        <authorList>
            <consortium name="The Broad Institute Genomics Platform"/>
            <consortium name="The Broad Institute Genome Sequencing Center for Infectious Disease"/>
            <person name="Wu L."/>
            <person name="Ma J."/>
        </authorList>
    </citation>
    <scope>NUCLEOTIDE SEQUENCE [LARGE SCALE GENOMIC DNA]</scope>
    <source>
        <strain evidence="3">JCM 6835</strain>
    </source>
</reference>
<feature type="domain" description="Aminoglycoside phosphotransferase" evidence="1">
    <location>
        <begin position="14"/>
        <end position="214"/>
    </location>
</feature>